<proteinExistence type="predicted"/>
<evidence type="ECO:0000313" key="1">
    <source>
        <dbReference type="EMBL" id="GJS74549.1"/>
    </source>
</evidence>
<comment type="caution">
    <text evidence="1">The sequence shown here is derived from an EMBL/GenBank/DDBJ whole genome shotgun (WGS) entry which is preliminary data.</text>
</comment>
<organism evidence="1 2">
    <name type="scientific">Tanacetum coccineum</name>
    <dbReference type="NCBI Taxonomy" id="301880"/>
    <lineage>
        <taxon>Eukaryota</taxon>
        <taxon>Viridiplantae</taxon>
        <taxon>Streptophyta</taxon>
        <taxon>Embryophyta</taxon>
        <taxon>Tracheophyta</taxon>
        <taxon>Spermatophyta</taxon>
        <taxon>Magnoliopsida</taxon>
        <taxon>eudicotyledons</taxon>
        <taxon>Gunneridae</taxon>
        <taxon>Pentapetalae</taxon>
        <taxon>asterids</taxon>
        <taxon>campanulids</taxon>
        <taxon>Asterales</taxon>
        <taxon>Asteraceae</taxon>
        <taxon>Asteroideae</taxon>
        <taxon>Anthemideae</taxon>
        <taxon>Anthemidinae</taxon>
        <taxon>Tanacetum</taxon>
    </lineage>
</organism>
<accession>A0ABQ4YA27</accession>
<reference evidence="1" key="1">
    <citation type="journal article" date="2022" name="Int. J. Mol. Sci.">
        <title>Draft Genome of Tanacetum Coccineum: Genomic Comparison of Closely Related Tanacetum-Family Plants.</title>
        <authorList>
            <person name="Yamashiro T."/>
            <person name="Shiraishi A."/>
            <person name="Nakayama K."/>
            <person name="Satake H."/>
        </authorList>
    </citation>
    <scope>NUCLEOTIDE SEQUENCE</scope>
</reference>
<dbReference type="EMBL" id="BQNB010010239">
    <property type="protein sequence ID" value="GJS74549.1"/>
    <property type="molecule type" value="Genomic_DNA"/>
</dbReference>
<dbReference type="Proteomes" id="UP001151760">
    <property type="component" value="Unassembled WGS sequence"/>
</dbReference>
<sequence length="122" mass="13339">MTEEESGGRGMKWKGGKQYSMGVRSIWVMRKAITGVMNSAGLVLDMMMSETPNQETTLKEKTNSMIVECLVWETRSRKAIVTSTKDNCATVVEFANRIEPEEEDAEVCGLCEGGGGGSSLFC</sequence>
<evidence type="ECO:0000313" key="2">
    <source>
        <dbReference type="Proteomes" id="UP001151760"/>
    </source>
</evidence>
<name>A0ABQ4YA27_9ASTR</name>
<gene>
    <name evidence="1" type="ORF">Tco_0707390</name>
</gene>
<protein>
    <submittedName>
        <fullName evidence="1">Uncharacterized protein</fullName>
    </submittedName>
</protein>
<reference evidence="1" key="2">
    <citation type="submission" date="2022-01" db="EMBL/GenBank/DDBJ databases">
        <authorList>
            <person name="Yamashiro T."/>
            <person name="Shiraishi A."/>
            <person name="Satake H."/>
            <person name="Nakayama K."/>
        </authorList>
    </citation>
    <scope>NUCLEOTIDE SEQUENCE</scope>
</reference>
<keyword evidence="2" id="KW-1185">Reference proteome</keyword>